<evidence type="ECO:0000313" key="3">
    <source>
        <dbReference type="EMBL" id="VAX00353.1"/>
    </source>
</evidence>
<feature type="domain" description="HTH luxR-type" evidence="2">
    <location>
        <begin position="103"/>
        <end position="160"/>
    </location>
</feature>
<gene>
    <name evidence="3" type="ORF">MNBD_GAMMA21-660</name>
</gene>
<dbReference type="InterPro" id="IPR000792">
    <property type="entry name" value="Tscrpt_reg_LuxR_C"/>
</dbReference>
<dbReference type="InterPro" id="IPR036388">
    <property type="entry name" value="WH-like_DNA-bd_sf"/>
</dbReference>
<name>A0A3B1AJZ8_9ZZZZ</name>
<accession>A0A3B1AJZ8</accession>
<feature type="transmembrane region" description="Helical" evidence="1">
    <location>
        <begin position="37"/>
        <end position="56"/>
    </location>
</feature>
<keyword evidence="1" id="KW-0812">Transmembrane</keyword>
<dbReference type="InterPro" id="IPR016032">
    <property type="entry name" value="Sig_transdc_resp-reg_C-effctor"/>
</dbReference>
<proteinExistence type="predicted"/>
<protein>
    <submittedName>
        <fullName evidence="3">Regulatory protein LuxR</fullName>
    </submittedName>
</protein>
<evidence type="ECO:0000256" key="1">
    <source>
        <dbReference type="SAM" id="Phobius"/>
    </source>
</evidence>
<dbReference type="SMART" id="SM00421">
    <property type="entry name" value="HTH_LUXR"/>
    <property type="match status" value="1"/>
</dbReference>
<feature type="transmembrane region" description="Helical" evidence="1">
    <location>
        <begin position="7"/>
        <end position="25"/>
    </location>
</feature>
<keyword evidence="1" id="KW-1133">Transmembrane helix</keyword>
<evidence type="ECO:0000259" key="2">
    <source>
        <dbReference type="SMART" id="SM00421"/>
    </source>
</evidence>
<dbReference type="Gene3D" id="1.10.10.10">
    <property type="entry name" value="Winged helix-like DNA-binding domain superfamily/Winged helix DNA-binding domain"/>
    <property type="match status" value="1"/>
</dbReference>
<dbReference type="GO" id="GO:0006355">
    <property type="term" value="P:regulation of DNA-templated transcription"/>
    <property type="evidence" value="ECO:0007669"/>
    <property type="project" value="InterPro"/>
</dbReference>
<keyword evidence="1" id="KW-0472">Membrane</keyword>
<dbReference type="AlphaFoldDB" id="A0A3B1AJZ8"/>
<dbReference type="SUPFAM" id="SSF46894">
    <property type="entry name" value="C-terminal effector domain of the bipartite response regulators"/>
    <property type="match status" value="1"/>
</dbReference>
<dbReference type="EMBL" id="UOFR01000075">
    <property type="protein sequence ID" value="VAX00353.1"/>
    <property type="molecule type" value="Genomic_DNA"/>
</dbReference>
<organism evidence="3">
    <name type="scientific">hydrothermal vent metagenome</name>
    <dbReference type="NCBI Taxonomy" id="652676"/>
    <lineage>
        <taxon>unclassified sequences</taxon>
        <taxon>metagenomes</taxon>
        <taxon>ecological metagenomes</taxon>
    </lineage>
</organism>
<dbReference type="GO" id="GO:0003677">
    <property type="term" value="F:DNA binding"/>
    <property type="evidence" value="ECO:0007669"/>
    <property type="project" value="InterPro"/>
</dbReference>
<reference evidence="3" key="1">
    <citation type="submission" date="2018-06" db="EMBL/GenBank/DDBJ databases">
        <authorList>
            <person name="Zhirakovskaya E."/>
        </authorList>
    </citation>
    <scope>NUCLEOTIDE SEQUENCE</scope>
</reference>
<sequence length="165" mass="18903">MRFNKEYAISSVLMFVIIASALDLYTDLAHGAPVSHMLKELVILLLAALLVIWILYEQHLQSREIKNLRQELEQIDVNQDAMSDYVLGARKQLGEVIVRQFTDWNLTASEKEVGWLLLKGLSLREISALRETLEKTVRQQASSIYKKAGLNGRHAFAAWFIEDLF</sequence>